<dbReference type="EMBL" id="CAJMWW010000158">
    <property type="protein sequence ID" value="CAE6452136.1"/>
    <property type="molecule type" value="Genomic_DNA"/>
</dbReference>
<dbReference type="SUPFAM" id="SSF49899">
    <property type="entry name" value="Concanavalin A-like lectins/glucanases"/>
    <property type="match status" value="1"/>
</dbReference>
<evidence type="ECO:0008006" key="3">
    <source>
        <dbReference type="Google" id="ProtNLM"/>
    </source>
</evidence>
<evidence type="ECO:0000313" key="2">
    <source>
        <dbReference type="Proteomes" id="UP000663841"/>
    </source>
</evidence>
<dbReference type="Pfam" id="PF13385">
    <property type="entry name" value="Laminin_G_3"/>
    <property type="match status" value="1"/>
</dbReference>
<name>A0A8H3BC29_9AGAM</name>
<organism evidence="1 2">
    <name type="scientific">Rhizoctonia solani</name>
    <dbReference type="NCBI Taxonomy" id="456999"/>
    <lineage>
        <taxon>Eukaryota</taxon>
        <taxon>Fungi</taxon>
        <taxon>Dikarya</taxon>
        <taxon>Basidiomycota</taxon>
        <taxon>Agaricomycotina</taxon>
        <taxon>Agaricomycetes</taxon>
        <taxon>Cantharellales</taxon>
        <taxon>Ceratobasidiaceae</taxon>
        <taxon>Rhizoctonia</taxon>
    </lineage>
</organism>
<sequence>MPTELTVTIKGESFLLLEDQISFDAPNLFTKFIDEHLEDPKLPMRLSRNPHLFSIIVEYLCGYRILPLRKEVLPPGMPREMALDNLRVDAGYYGLSNLAKLLDKDKQAVAVASNLPDVSLESKVAPLDPRIAPIFQFPGRVSNFSGGGQDRWTNHPRAFMEFPLQIDLMKSFTITCWYRATSNNGWHTMISMDAPSAPHPLLYISISPEGHWRFEIGVHNDGPHPFPGSSQADPDRFAAESCHSPVQLKVWSHLTFFQQVEENGVVTKRALLLNGTELASSPANLHIYNPAPLQTHVQLAILRGSWGKLRTAGFIGQVENLAVYQRVLDEDEIFKQASSSNMPAGHGLPGGRVDYVY</sequence>
<dbReference type="Gene3D" id="3.30.710.10">
    <property type="entry name" value="Potassium Channel Kv1.1, Chain A"/>
    <property type="match status" value="1"/>
</dbReference>
<dbReference type="AlphaFoldDB" id="A0A8H3BC29"/>
<dbReference type="InterPro" id="IPR013320">
    <property type="entry name" value="ConA-like_dom_sf"/>
</dbReference>
<comment type="caution">
    <text evidence="1">The sequence shown here is derived from an EMBL/GenBank/DDBJ whole genome shotgun (WGS) entry which is preliminary data.</text>
</comment>
<reference evidence="1" key="1">
    <citation type="submission" date="2021-01" db="EMBL/GenBank/DDBJ databases">
        <authorList>
            <person name="Kaushik A."/>
        </authorList>
    </citation>
    <scope>NUCLEOTIDE SEQUENCE</scope>
    <source>
        <strain evidence="1">AG3-T5</strain>
    </source>
</reference>
<protein>
    <recommendedName>
        <fullName evidence="3">BTB domain-containing protein</fullName>
    </recommendedName>
</protein>
<accession>A0A8H3BC29</accession>
<dbReference type="Proteomes" id="UP000663841">
    <property type="component" value="Unassembled WGS sequence"/>
</dbReference>
<proteinExistence type="predicted"/>
<gene>
    <name evidence="1" type="ORF">RDB_LOCUS129505</name>
</gene>
<dbReference type="Gene3D" id="2.60.120.200">
    <property type="match status" value="1"/>
</dbReference>
<dbReference type="InterPro" id="IPR011333">
    <property type="entry name" value="SKP1/BTB/POZ_sf"/>
</dbReference>
<evidence type="ECO:0000313" key="1">
    <source>
        <dbReference type="EMBL" id="CAE6452136.1"/>
    </source>
</evidence>